<feature type="compositionally biased region" description="Pro residues" evidence="1">
    <location>
        <begin position="311"/>
        <end position="320"/>
    </location>
</feature>
<feature type="compositionally biased region" description="Basic and acidic residues" evidence="1">
    <location>
        <begin position="498"/>
        <end position="519"/>
    </location>
</feature>
<reference evidence="3" key="1">
    <citation type="submission" date="2021-02" db="EMBL/GenBank/DDBJ databases">
        <authorList>
            <person name="Nowell W R."/>
        </authorList>
    </citation>
    <scope>NUCLEOTIDE SEQUENCE</scope>
</reference>
<dbReference type="Proteomes" id="UP000663855">
    <property type="component" value="Unassembled WGS sequence"/>
</dbReference>
<feature type="region of interest" description="Disordered" evidence="1">
    <location>
        <begin position="214"/>
        <end position="242"/>
    </location>
</feature>
<sequence>MTLLEDPTIQRILDEVNKAASGGIFGMAGNYVSKPRETMTPFESKLLSSENSIFNQNQAPLFYTTPEMLGMEELKSFDGSINLNSIPSMVPVAKSTSFDFYSSGYYNTTPSNLLSPYANCNGITQLNIKNQLLNNNPTRSRSNASSTNNDILLERHHHHHSQQYHSIPSTNLPNLGLNIRVTPQSDKVPIENINLNELQLTSEQMPVAAIKNVSTSTRSSLADKEERNSFKLNNSNDDIDRDNLNSPGQIFYDPNPQIIQRKGSHSVTYKQNIIVRFLQPPSIPNAGPLIIKEVRPPQTSPLPPLVIKQRPTPPKTPPPLIIREKPPPLPSCVATKVITRQLPPEPAPPRAVIIERLPPLPSKPRDIIIERWLPYEILDRKRKVIVQRAPKSTKEHLPPKNIIITYEPVHAKIVRNFQKQDVIREDPQAYAKRYGSQLCDYNLVIQQARAAGILEDLNPTGSSVSTMSDNGHTTTTDYQMPTTMPEDEHQQEQNTIENNEKPEENNEHTAELHDDEPKIEAPSLSTVHIDEHDQDEDILVEENVTPFYMNSGEDLQQTLHRLGIDMPQNRTHENNF</sequence>
<feature type="region of interest" description="Disordered" evidence="1">
    <location>
        <begin position="461"/>
        <end position="519"/>
    </location>
</feature>
<evidence type="ECO:0000313" key="4">
    <source>
        <dbReference type="EMBL" id="CAF2183606.1"/>
    </source>
</evidence>
<organism evidence="3 6">
    <name type="scientific">Rotaria magnacalcarata</name>
    <dbReference type="NCBI Taxonomy" id="392030"/>
    <lineage>
        <taxon>Eukaryota</taxon>
        <taxon>Metazoa</taxon>
        <taxon>Spiralia</taxon>
        <taxon>Gnathifera</taxon>
        <taxon>Rotifera</taxon>
        <taxon>Eurotatoria</taxon>
        <taxon>Bdelloidea</taxon>
        <taxon>Philodinida</taxon>
        <taxon>Philodinidae</taxon>
        <taxon>Rotaria</taxon>
    </lineage>
</organism>
<evidence type="ECO:0000256" key="1">
    <source>
        <dbReference type="SAM" id="MobiDB-lite"/>
    </source>
</evidence>
<feature type="compositionally biased region" description="Low complexity" evidence="1">
    <location>
        <begin position="473"/>
        <end position="484"/>
    </location>
</feature>
<dbReference type="OrthoDB" id="10038007at2759"/>
<dbReference type="AlphaFoldDB" id="A0A816E6V7"/>
<feature type="compositionally biased region" description="Polar residues" evidence="1">
    <location>
        <begin position="461"/>
        <end position="472"/>
    </location>
</feature>
<dbReference type="EMBL" id="CAJNRE010018903">
    <property type="protein sequence ID" value="CAF2183606.1"/>
    <property type="molecule type" value="Genomic_DNA"/>
</dbReference>
<dbReference type="EMBL" id="CAJNOW010015905">
    <property type="protein sequence ID" value="CAF1646016.1"/>
    <property type="molecule type" value="Genomic_DNA"/>
</dbReference>
<gene>
    <name evidence="5" type="ORF">BYL167_LOCUS14594</name>
    <name evidence="2" type="ORF">CJN711_LOCUS21160</name>
    <name evidence="3" type="ORF">KQP761_LOCUS29008</name>
    <name evidence="4" type="ORF">MBJ925_LOCUS34493</name>
</gene>
<name>A0A816E6V7_9BILA</name>
<feature type="region of interest" description="Disordered" evidence="1">
    <location>
        <begin position="300"/>
        <end position="325"/>
    </location>
</feature>
<dbReference type="Proteomes" id="UP000681967">
    <property type="component" value="Unassembled WGS sequence"/>
</dbReference>
<proteinExistence type="predicted"/>
<comment type="caution">
    <text evidence="3">The sequence shown here is derived from an EMBL/GenBank/DDBJ whole genome shotgun (WGS) entry which is preliminary data.</text>
</comment>
<evidence type="ECO:0000313" key="2">
    <source>
        <dbReference type="EMBL" id="CAF1385233.1"/>
    </source>
</evidence>
<evidence type="ECO:0000313" key="6">
    <source>
        <dbReference type="Proteomes" id="UP000663834"/>
    </source>
</evidence>
<dbReference type="EMBL" id="CAJOBH010005232">
    <property type="protein sequence ID" value="CAF4017698.1"/>
    <property type="molecule type" value="Genomic_DNA"/>
</dbReference>
<accession>A0A816E6V7</accession>
<dbReference type="Proteomes" id="UP000663824">
    <property type="component" value="Unassembled WGS sequence"/>
</dbReference>
<dbReference type="Proteomes" id="UP000663834">
    <property type="component" value="Unassembled WGS sequence"/>
</dbReference>
<dbReference type="EMBL" id="CAJNOV010010015">
    <property type="protein sequence ID" value="CAF1385233.1"/>
    <property type="molecule type" value="Genomic_DNA"/>
</dbReference>
<evidence type="ECO:0000313" key="5">
    <source>
        <dbReference type="EMBL" id="CAF4017698.1"/>
    </source>
</evidence>
<protein>
    <submittedName>
        <fullName evidence="3">Uncharacterized protein</fullName>
    </submittedName>
</protein>
<evidence type="ECO:0000313" key="3">
    <source>
        <dbReference type="EMBL" id="CAF1646016.1"/>
    </source>
</evidence>